<dbReference type="Proteomes" id="UP000256838">
    <property type="component" value="Unassembled WGS sequence"/>
</dbReference>
<dbReference type="SUPFAM" id="SSF88946">
    <property type="entry name" value="Sigma2 domain of RNA polymerase sigma factors"/>
    <property type="match status" value="1"/>
</dbReference>
<evidence type="ECO:0000313" key="9">
    <source>
        <dbReference type="Proteomes" id="UP000256838"/>
    </source>
</evidence>
<keyword evidence="3" id="KW-0731">Sigma factor</keyword>
<dbReference type="EMBL" id="QRGA01000015">
    <property type="protein sequence ID" value="RDU96384.1"/>
    <property type="molecule type" value="Genomic_DNA"/>
</dbReference>
<dbReference type="Pfam" id="PF04542">
    <property type="entry name" value="Sigma70_r2"/>
    <property type="match status" value="1"/>
</dbReference>
<dbReference type="RefSeq" id="WP_115536311.1">
    <property type="nucleotide sequence ID" value="NZ_QRGA01000015.1"/>
</dbReference>
<name>A0A3D8JUW4_9BURK</name>
<organism evidence="8 9">
    <name type="scientific">Trinickia dinghuensis</name>
    <dbReference type="NCBI Taxonomy" id="2291023"/>
    <lineage>
        <taxon>Bacteria</taxon>
        <taxon>Pseudomonadati</taxon>
        <taxon>Pseudomonadota</taxon>
        <taxon>Betaproteobacteria</taxon>
        <taxon>Burkholderiales</taxon>
        <taxon>Burkholderiaceae</taxon>
        <taxon>Trinickia</taxon>
    </lineage>
</organism>
<dbReference type="OrthoDB" id="9784272at2"/>
<dbReference type="Pfam" id="PF08281">
    <property type="entry name" value="Sigma70_r4_2"/>
    <property type="match status" value="1"/>
</dbReference>
<dbReference type="PANTHER" id="PTHR43133">
    <property type="entry name" value="RNA POLYMERASE ECF-TYPE SIGMA FACTO"/>
    <property type="match status" value="1"/>
</dbReference>
<accession>A0A3D8JUW4</accession>
<dbReference type="InterPro" id="IPR007627">
    <property type="entry name" value="RNA_pol_sigma70_r2"/>
</dbReference>
<feature type="domain" description="RNA polymerase sigma factor 70 region 4 type 2" evidence="7">
    <location>
        <begin position="135"/>
        <end position="188"/>
    </location>
</feature>
<protein>
    <submittedName>
        <fullName evidence="8">RNA polymerase subunit sigma-24</fullName>
    </submittedName>
</protein>
<gene>
    <name evidence="8" type="ORF">DWV00_24800</name>
</gene>
<keyword evidence="4" id="KW-0804">Transcription</keyword>
<dbReference type="Gene3D" id="1.10.1740.10">
    <property type="match status" value="1"/>
</dbReference>
<proteinExistence type="inferred from homology"/>
<keyword evidence="2" id="KW-0805">Transcription regulation</keyword>
<evidence type="ECO:0000259" key="7">
    <source>
        <dbReference type="Pfam" id="PF08281"/>
    </source>
</evidence>
<evidence type="ECO:0000256" key="5">
    <source>
        <dbReference type="SAM" id="Coils"/>
    </source>
</evidence>
<feature type="domain" description="RNA polymerase sigma-70 region 2" evidence="6">
    <location>
        <begin position="40"/>
        <end position="106"/>
    </location>
</feature>
<feature type="coiled-coil region" evidence="5">
    <location>
        <begin position="128"/>
        <end position="155"/>
    </location>
</feature>
<dbReference type="InterPro" id="IPR039425">
    <property type="entry name" value="RNA_pol_sigma-70-like"/>
</dbReference>
<dbReference type="GO" id="GO:0006352">
    <property type="term" value="P:DNA-templated transcription initiation"/>
    <property type="evidence" value="ECO:0007669"/>
    <property type="project" value="InterPro"/>
</dbReference>
<evidence type="ECO:0000256" key="4">
    <source>
        <dbReference type="ARBA" id="ARBA00023163"/>
    </source>
</evidence>
<dbReference type="GO" id="GO:0003677">
    <property type="term" value="F:DNA binding"/>
    <property type="evidence" value="ECO:0007669"/>
    <property type="project" value="InterPro"/>
</dbReference>
<evidence type="ECO:0000256" key="3">
    <source>
        <dbReference type="ARBA" id="ARBA00023082"/>
    </source>
</evidence>
<keyword evidence="5" id="KW-0175">Coiled coil</keyword>
<dbReference type="AlphaFoldDB" id="A0A3D8JUW4"/>
<keyword evidence="9" id="KW-1185">Reference proteome</keyword>
<dbReference type="InterPro" id="IPR013324">
    <property type="entry name" value="RNA_pol_sigma_r3/r4-like"/>
</dbReference>
<dbReference type="Gene3D" id="1.10.10.10">
    <property type="entry name" value="Winged helix-like DNA-binding domain superfamily/Winged helix DNA-binding domain"/>
    <property type="match status" value="1"/>
</dbReference>
<dbReference type="NCBIfam" id="TIGR02937">
    <property type="entry name" value="sigma70-ECF"/>
    <property type="match status" value="1"/>
</dbReference>
<dbReference type="GO" id="GO:0016987">
    <property type="term" value="F:sigma factor activity"/>
    <property type="evidence" value="ECO:0007669"/>
    <property type="project" value="UniProtKB-KW"/>
</dbReference>
<sequence length="194" mass="22392">MQDTPNKPSWPDADEARRANLNAILLRIAEGSRPAFTDFYELTAAHVFAVIVRMVRDRGEAEDLLQNVYMNAWRRADSFDPKRGSAMTWLVTLARHRTIDRMREHRETQIDEQQVALIEDDSPTPVDAAQGSEERQRLERCMKALEAKQRGAIREAFFGGATYNELAERHHVPLGTMKSWVRRSLMQLKVCLER</sequence>
<evidence type="ECO:0000313" key="8">
    <source>
        <dbReference type="EMBL" id="RDU96384.1"/>
    </source>
</evidence>
<dbReference type="PANTHER" id="PTHR43133:SF62">
    <property type="entry name" value="RNA POLYMERASE SIGMA FACTOR SIGZ"/>
    <property type="match status" value="1"/>
</dbReference>
<evidence type="ECO:0000256" key="2">
    <source>
        <dbReference type="ARBA" id="ARBA00023015"/>
    </source>
</evidence>
<comment type="caution">
    <text evidence="8">The sequence shown here is derived from an EMBL/GenBank/DDBJ whole genome shotgun (WGS) entry which is preliminary data.</text>
</comment>
<reference evidence="8 9" key="1">
    <citation type="submission" date="2018-08" db="EMBL/GenBank/DDBJ databases">
        <title>Paraburkholderia sp. DHOM06 isolated from forest soil.</title>
        <authorList>
            <person name="Gao Z.-H."/>
            <person name="Qiu L.-H."/>
        </authorList>
    </citation>
    <scope>NUCLEOTIDE SEQUENCE [LARGE SCALE GENOMIC DNA]</scope>
    <source>
        <strain evidence="8 9">DHOM06</strain>
    </source>
</reference>
<evidence type="ECO:0000259" key="6">
    <source>
        <dbReference type="Pfam" id="PF04542"/>
    </source>
</evidence>
<dbReference type="InterPro" id="IPR014284">
    <property type="entry name" value="RNA_pol_sigma-70_dom"/>
</dbReference>
<dbReference type="InterPro" id="IPR013249">
    <property type="entry name" value="RNA_pol_sigma70_r4_t2"/>
</dbReference>
<dbReference type="CDD" id="cd06171">
    <property type="entry name" value="Sigma70_r4"/>
    <property type="match status" value="1"/>
</dbReference>
<dbReference type="SUPFAM" id="SSF88659">
    <property type="entry name" value="Sigma3 and sigma4 domains of RNA polymerase sigma factors"/>
    <property type="match status" value="1"/>
</dbReference>
<evidence type="ECO:0000256" key="1">
    <source>
        <dbReference type="ARBA" id="ARBA00010641"/>
    </source>
</evidence>
<dbReference type="InterPro" id="IPR013325">
    <property type="entry name" value="RNA_pol_sigma_r2"/>
</dbReference>
<comment type="similarity">
    <text evidence="1">Belongs to the sigma-70 factor family. ECF subfamily.</text>
</comment>
<dbReference type="InterPro" id="IPR036388">
    <property type="entry name" value="WH-like_DNA-bd_sf"/>
</dbReference>